<evidence type="ECO:0000256" key="4">
    <source>
        <dbReference type="ARBA" id="ARBA00023163"/>
    </source>
</evidence>
<sequence length="296" mass="32272">MHKRYPSLQAMQAFLQAAGTGSFTAAAKRLDLTHGAISQQIRTLEDHVGQALFARHGGRVQLTDAGQLFASGLAEGFAQIDRSLAAIKQPRVPRQLLLDVDPELSQSWLIPRLYVLARALPDHQIVISSASRALGLDTLRFDLALRYGYGEWGDFPSVQLCDDQVLAVGAPALLRAHRVTPDLTPEKLMALPLLNYTKRSWVLWLEAAGLLPVEPPAQAVFDDAANLMAAAAQGLGVCLVRRLLAADALADGRLVQLTQVTIPTRYNCYVIWPQDRADKVEPAVRALREAAASTLM</sequence>
<evidence type="ECO:0000313" key="7">
    <source>
        <dbReference type="Proteomes" id="UP000036700"/>
    </source>
</evidence>
<dbReference type="SUPFAM" id="SSF53850">
    <property type="entry name" value="Periplasmic binding protein-like II"/>
    <property type="match status" value="1"/>
</dbReference>
<reference evidence="7" key="1">
    <citation type="submission" date="2015-06" db="EMBL/GenBank/DDBJ databases">
        <authorList>
            <person name="Lim Y.L."/>
            <person name="Ee R."/>
            <person name="Yong D."/>
            <person name="How K.Y."/>
            <person name="Yin W.F."/>
            <person name="Chan K.G."/>
        </authorList>
    </citation>
    <scope>NUCLEOTIDE SEQUENCE [LARGE SCALE GENOMIC DNA]</scope>
    <source>
        <strain evidence="7">DSM 25325</strain>
    </source>
</reference>
<evidence type="ECO:0000256" key="3">
    <source>
        <dbReference type="ARBA" id="ARBA00023125"/>
    </source>
</evidence>
<dbReference type="FunFam" id="1.10.10.10:FF:000001">
    <property type="entry name" value="LysR family transcriptional regulator"/>
    <property type="match status" value="1"/>
</dbReference>
<dbReference type="PRINTS" id="PR00039">
    <property type="entry name" value="HTHLYSR"/>
</dbReference>
<dbReference type="SUPFAM" id="SSF46785">
    <property type="entry name" value="Winged helix' DNA-binding domain"/>
    <property type="match status" value="1"/>
</dbReference>
<dbReference type="AlphaFoldDB" id="A0A0G3ES43"/>
<dbReference type="GO" id="GO:0003700">
    <property type="term" value="F:DNA-binding transcription factor activity"/>
    <property type="evidence" value="ECO:0007669"/>
    <property type="project" value="InterPro"/>
</dbReference>
<dbReference type="InterPro" id="IPR036390">
    <property type="entry name" value="WH_DNA-bd_sf"/>
</dbReference>
<keyword evidence="7" id="KW-1185">Reference proteome</keyword>
<dbReference type="Gene3D" id="1.10.10.10">
    <property type="entry name" value="Winged helix-like DNA-binding domain superfamily/Winged helix DNA-binding domain"/>
    <property type="match status" value="1"/>
</dbReference>
<gene>
    <name evidence="6" type="ORF">ABW99_07945</name>
</gene>
<dbReference type="PANTHER" id="PTHR30537:SF79">
    <property type="entry name" value="TRANSCRIPTIONAL REGULATOR-RELATED"/>
    <property type="match status" value="1"/>
</dbReference>
<evidence type="ECO:0000256" key="2">
    <source>
        <dbReference type="ARBA" id="ARBA00023015"/>
    </source>
</evidence>
<comment type="similarity">
    <text evidence="1">Belongs to the LysR transcriptional regulatory family.</text>
</comment>
<dbReference type="OrthoDB" id="5526340at2"/>
<keyword evidence="2" id="KW-0805">Transcription regulation</keyword>
<dbReference type="Proteomes" id="UP000036700">
    <property type="component" value="Chromosome"/>
</dbReference>
<dbReference type="InterPro" id="IPR036388">
    <property type="entry name" value="WH-like_DNA-bd_sf"/>
</dbReference>
<protein>
    <submittedName>
        <fullName evidence="6">LysR family transcriptional regulator</fullName>
    </submittedName>
</protein>
<name>A0A0G3ES43_9BURK</name>
<dbReference type="GO" id="GO:0043565">
    <property type="term" value="F:sequence-specific DNA binding"/>
    <property type="evidence" value="ECO:0007669"/>
    <property type="project" value="TreeGrafter"/>
</dbReference>
<dbReference type="KEGG" id="ptx:ABW99_07945"/>
<dbReference type="PANTHER" id="PTHR30537">
    <property type="entry name" value="HTH-TYPE TRANSCRIPTIONAL REGULATOR"/>
    <property type="match status" value="1"/>
</dbReference>
<dbReference type="Pfam" id="PF00126">
    <property type="entry name" value="HTH_1"/>
    <property type="match status" value="1"/>
</dbReference>
<dbReference type="InterPro" id="IPR000847">
    <property type="entry name" value="LysR_HTH_N"/>
</dbReference>
<evidence type="ECO:0000256" key="1">
    <source>
        <dbReference type="ARBA" id="ARBA00009437"/>
    </source>
</evidence>
<dbReference type="InterPro" id="IPR058163">
    <property type="entry name" value="LysR-type_TF_proteobact-type"/>
</dbReference>
<dbReference type="PROSITE" id="PS50931">
    <property type="entry name" value="HTH_LYSR"/>
    <property type="match status" value="1"/>
</dbReference>
<organism evidence="6 7">
    <name type="scientific">Pandoraea thiooxydans</name>
    <dbReference type="NCBI Taxonomy" id="445709"/>
    <lineage>
        <taxon>Bacteria</taxon>
        <taxon>Pseudomonadati</taxon>
        <taxon>Pseudomonadota</taxon>
        <taxon>Betaproteobacteria</taxon>
        <taxon>Burkholderiales</taxon>
        <taxon>Burkholderiaceae</taxon>
        <taxon>Pandoraea</taxon>
    </lineage>
</organism>
<dbReference type="RefSeq" id="WP_047213972.1">
    <property type="nucleotide sequence ID" value="NZ_CP011568.3"/>
</dbReference>
<dbReference type="InterPro" id="IPR005119">
    <property type="entry name" value="LysR_subst-bd"/>
</dbReference>
<feature type="domain" description="HTH lysR-type" evidence="5">
    <location>
        <begin position="6"/>
        <end position="63"/>
    </location>
</feature>
<proteinExistence type="inferred from homology"/>
<keyword evidence="4" id="KW-0804">Transcription</keyword>
<dbReference type="Gene3D" id="3.40.190.10">
    <property type="entry name" value="Periplasmic binding protein-like II"/>
    <property type="match status" value="2"/>
</dbReference>
<dbReference type="PATRIC" id="fig|445709.3.peg.1699"/>
<dbReference type="GO" id="GO:0006351">
    <property type="term" value="P:DNA-templated transcription"/>
    <property type="evidence" value="ECO:0007669"/>
    <property type="project" value="TreeGrafter"/>
</dbReference>
<evidence type="ECO:0000313" key="6">
    <source>
        <dbReference type="EMBL" id="AKJ68152.1"/>
    </source>
</evidence>
<dbReference type="STRING" id="445709.ABW99_07945"/>
<keyword evidence="3" id="KW-0238">DNA-binding</keyword>
<accession>A0A0G3ES43</accession>
<evidence type="ECO:0000259" key="5">
    <source>
        <dbReference type="PROSITE" id="PS50931"/>
    </source>
</evidence>
<dbReference type="EMBL" id="CP011568">
    <property type="protein sequence ID" value="AKJ68152.1"/>
    <property type="molecule type" value="Genomic_DNA"/>
</dbReference>
<dbReference type="Pfam" id="PF03466">
    <property type="entry name" value="LysR_substrate"/>
    <property type="match status" value="1"/>
</dbReference>